<dbReference type="Pfam" id="PF12796">
    <property type="entry name" value="Ank_2"/>
    <property type="match status" value="1"/>
</dbReference>
<dbReference type="Pfam" id="PF00023">
    <property type="entry name" value="Ank"/>
    <property type="match status" value="1"/>
</dbReference>
<dbReference type="PROSITE" id="PS00108">
    <property type="entry name" value="PROTEIN_KINASE_ST"/>
    <property type="match status" value="1"/>
</dbReference>
<dbReference type="SUPFAM" id="SSF56112">
    <property type="entry name" value="Protein kinase-like (PK-like)"/>
    <property type="match status" value="1"/>
</dbReference>
<evidence type="ECO:0000259" key="5">
    <source>
        <dbReference type="PROSITE" id="PS50011"/>
    </source>
</evidence>
<feature type="region of interest" description="Disordered" evidence="4">
    <location>
        <begin position="1"/>
        <end position="34"/>
    </location>
</feature>
<dbReference type="PROSITE" id="PS50088">
    <property type="entry name" value="ANK_REPEAT"/>
    <property type="match status" value="4"/>
</dbReference>
<gene>
    <name evidence="6" type="ORF">CONLIGDRAFT_96958</name>
</gene>
<feature type="repeat" description="ANK" evidence="3">
    <location>
        <begin position="1020"/>
        <end position="1052"/>
    </location>
</feature>
<dbReference type="InterPro" id="IPR000719">
    <property type="entry name" value="Prot_kinase_dom"/>
</dbReference>
<keyword evidence="1" id="KW-0677">Repeat</keyword>
<dbReference type="PANTHER" id="PTHR24123:SF141">
    <property type="entry name" value="ANKYRIN 2, ISOFORM U"/>
    <property type="match status" value="1"/>
</dbReference>
<sequence length="1263" mass="140531">MTSNTQSQGWPTAFGDSDIEPHTPKTSRFSEEPDRSNKLSDVIIAMRHELTFIKHRYLKPCGRLGRGSSFEVNKALFTLGDQSTVTPHLVAVKSIITTPNNHDTDKLRAVRPGQSRLFISVIREVRVLTHPKLRDHGCLVSAIGWGWTDGGTSGTVPYLVMQYSDRGSLAYFSKQRSVTVGERHLLALDVAMGLRALHDCNIVHGDVKPENVLVYDSMHREYANEDELPFAERPFVAKLADFGCAIFEKDLDIQDEYYLGTPKYNAPEISGLLRDDAKVDHKLPSKFEQFKAADCYSFGLLLWETVKKGDSFVDSTWLVPGESAVEFVQRAFHVKEDALLDLSIKFFNGTETKLAGSDSNEGDPEWLRYRNNNPTRQQMANHVAQWPHLRGHLDEYDTPSHAKSFETFRHTVSLCLRDSLCQRGTIHEIVKVLSKDMSNNVPRGGIPTVKILHHDPTFFDRDTASQREWLMKLNLQQSATLRGIRLLESQSQENKLTLRIVPTEVAPDPSLQVIKHRANGLSKSITLTPRAYASYCYGMEDMFKAALREQLPWENQCEAADHIQRAVEAERDPERKAQARLQLAIMYHLGYGLAPDSSEALRQLKAATHNKVAQEIFEQVRAAIEPDEQGHKEQVPVCSVHDVQRQSESENEDLQEDKTLDLGSINVASFDIFAILLRRGRYEPHEMTEALTAACRDAHLDAAMLLARHCTDLSTMNRNIPNPLHWLIMFRPGEATKMLQLIVTGPAGSDEVARLKEIRSLLAAAPAQVTVLLPHRCMELHGTPLHWAVTAGFIDLVEAFICLGADVNTRFQSQKSVHDGPEEWHNPSLSPLDIAAHLHFPQIVNLLLDHGSEVYGGDWYWSHSPLHMLGYMTLPFARYVGHGPSHRAALQATIRTLLDRGLDINDPDSLGQTPLYIAVKNIDLEPYILEELLAAGAKAGAECEKREGSILCSAIVCCAQRRHSCWKVPLLLPQVSDINACNFGERGMNALHLCAVFDAEPAAEILLRTAGIDVNAESRLGDTAVLLAATRGSLGVLASLIRKGANLELGDALHGAVHARQLDAVLMLVTARASVRFTTSKGGALNILHSAVSTDEKRPSHVREYLAKCPEARTEEVMNEFSSNGWTPLHQAAYYGDVDGVAALLEAGADPRKFKLPATFTLGGTPRELATKIRESATLFLHPRPRQEYEGEEMMQRPGFTPSLALMARGDNRFEDYLDEIIVLLRRAELSVASQESISSFSSSPTTPSESFVLVMRPSEGSI</sequence>
<dbReference type="SMART" id="SM00220">
    <property type="entry name" value="S_TKc"/>
    <property type="match status" value="1"/>
</dbReference>
<evidence type="ECO:0000256" key="4">
    <source>
        <dbReference type="SAM" id="MobiDB-lite"/>
    </source>
</evidence>
<dbReference type="OrthoDB" id="4062651at2759"/>
<dbReference type="EMBL" id="KV875103">
    <property type="protein sequence ID" value="OIW24412.1"/>
    <property type="molecule type" value="Genomic_DNA"/>
</dbReference>
<dbReference type="STRING" id="1408157.A0A1J7J5H7"/>
<reference evidence="6 7" key="1">
    <citation type="submission" date="2016-10" db="EMBL/GenBank/DDBJ databases">
        <title>Draft genome sequence of Coniochaeta ligniaria NRRL30616, a lignocellulolytic fungus for bioabatement of inhibitors in plant biomass hydrolysates.</title>
        <authorList>
            <consortium name="DOE Joint Genome Institute"/>
            <person name="Jimenez D.J."/>
            <person name="Hector R.E."/>
            <person name="Riley R."/>
            <person name="Sun H."/>
            <person name="Grigoriev I.V."/>
            <person name="Van Elsas J.D."/>
            <person name="Nichols N.N."/>
        </authorList>
    </citation>
    <scope>NUCLEOTIDE SEQUENCE [LARGE SCALE GENOMIC DNA]</scope>
    <source>
        <strain evidence="6 7">NRRL 30616</strain>
    </source>
</reference>
<dbReference type="SUPFAM" id="SSF48403">
    <property type="entry name" value="Ankyrin repeat"/>
    <property type="match status" value="2"/>
</dbReference>
<dbReference type="InterPro" id="IPR051165">
    <property type="entry name" value="Multifunctional_ANK_Repeat"/>
</dbReference>
<dbReference type="PROSITE" id="PS50297">
    <property type="entry name" value="ANK_REP_REGION"/>
    <property type="match status" value="4"/>
</dbReference>
<feature type="compositionally biased region" description="Polar residues" evidence="4">
    <location>
        <begin position="1"/>
        <end position="10"/>
    </location>
</feature>
<dbReference type="Proteomes" id="UP000182658">
    <property type="component" value="Unassembled WGS sequence"/>
</dbReference>
<dbReference type="GO" id="GO:0004672">
    <property type="term" value="F:protein kinase activity"/>
    <property type="evidence" value="ECO:0007669"/>
    <property type="project" value="InterPro"/>
</dbReference>
<feature type="repeat" description="ANK" evidence="3">
    <location>
        <begin position="1124"/>
        <end position="1150"/>
    </location>
</feature>
<evidence type="ECO:0000313" key="7">
    <source>
        <dbReference type="Proteomes" id="UP000182658"/>
    </source>
</evidence>
<dbReference type="Gene3D" id="1.25.40.20">
    <property type="entry name" value="Ankyrin repeat-containing domain"/>
    <property type="match status" value="3"/>
</dbReference>
<dbReference type="InterPro" id="IPR011009">
    <property type="entry name" value="Kinase-like_dom_sf"/>
</dbReference>
<dbReference type="InterPro" id="IPR036770">
    <property type="entry name" value="Ankyrin_rpt-contain_sf"/>
</dbReference>
<dbReference type="GO" id="GO:0005524">
    <property type="term" value="F:ATP binding"/>
    <property type="evidence" value="ECO:0007669"/>
    <property type="project" value="InterPro"/>
</dbReference>
<proteinExistence type="predicted"/>
<feature type="compositionally biased region" description="Basic and acidic residues" evidence="4">
    <location>
        <begin position="19"/>
        <end position="34"/>
    </location>
</feature>
<protein>
    <submittedName>
        <fullName evidence="6">Kinase-like protein</fullName>
    </submittedName>
</protein>
<dbReference type="AlphaFoldDB" id="A0A1J7J5H7"/>
<feature type="domain" description="Protein kinase" evidence="5">
    <location>
        <begin position="58"/>
        <end position="437"/>
    </location>
</feature>
<evidence type="ECO:0000256" key="3">
    <source>
        <dbReference type="PROSITE-ProRule" id="PRU00023"/>
    </source>
</evidence>
<accession>A0A1J7J5H7</accession>
<dbReference type="SMART" id="SM00248">
    <property type="entry name" value="ANK"/>
    <property type="match status" value="7"/>
</dbReference>
<evidence type="ECO:0000313" key="6">
    <source>
        <dbReference type="EMBL" id="OIW24412.1"/>
    </source>
</evidence>
<dbReference type="InterPro" id="IPR008271">
    <property type="entry name" value="Ser/Thr_kinase_AS"/>
</dbReference>
<keyword evidence="6" id="KW-0418">Kinase</keyword>
<keyword evidence="6" id="KW-0808">Transferase</keyword>
<name>A0A1J7J5H7_9PEZI</name>
<dbReference type="Pfam" id="PF00069">
    <property type="entry name" value="Pkinase"/>
    <property type="match status" value="1"/>
</dbReference>
<dbReference type="InterPro" id="IPR002110">
    <property type="entry name" value="Ankyrin_rpt"/>
</dbReference>
<dbReference type="InParanoid" id="A0A1J7J5H7"/>
<feature type="repeat" description="ANK" evidence="3">
    <location>
        <begin position="910"/>
        <end position="944"/>
    </location>
</feature>
<keyword evidence="2 3" id="KW-0040">ANK repeat</keyword>
<feature type="repeat" description="ANK" evidence="3">
    <location>
        <begin position="780"/>
        <end position="812"/>
    </location>
</feature>
<evidence type="ECO:0000256" key="1">
    <source>
        <dbReference type="ARBA" id="ARBA00022737"/>
    </source>
</evidence>
<dbReference type="PANTHER" id="PTHR24123">
    <property type="entry name" value="ANKYRIN REPEAT-CONTAINING"/>
    <property type="match status" value="1"/>
</dbReference>
<keyword evidence="7" id="KW-1185">Reference proteome</keyword>
<dbReference type="Gene3D" id="1.10.510.10">
    <property type="entry name" value="Transferase(Phosphotransferase) domain 1"/>
    <property type="match status" value="1"/>
</dbReference>
<evidence type="ECO:0000256" key="2">
    <source>
        <dbReference type="ARBA" id="ARBA00023043"/>
    </source>
</evidence>
<dbReference type="PROSITE" id="PS50011">
    <property type="entry name" value="PROTEIN_KINASE_DOM"/>
    <property type="match status" value="1"/>
</dbReference>
<organism evidence="6 7">
    <name type="scientific">Coniochaeta ligniaria NRRL 30616</name>
    <dbReference type="NCBI Taxonomy" id="1408157"/>
    <lineage>
        <taxon>Eukaryota</taxon>
        <taxon>Fungi</taxon>
        <taxon>Dikarya</taxon>
        <taxon>Ascomycota</taxon>
        <taxon>Pezizomycotina</taxon>
        <taxon>Sordariomycetes</taxon>
        <taxon>Sordariomycetidae</taxon>
        <taxon>Coniochaetales</taxon>
        <taxon>Coniochaetaceae</taxon>
        <taxon>Coniochaeta</taxon>
    </lineage>
</organism>